<proteinExistence type="predicted"/>
<accession>A0AAD5QWD5</accession>
<evidence type="ECO:0000313" key="2">
    <source>
        <dbReference type="Proteomes" id="UP001196413"/>
    </source>
</evidence>
<protein>
    <submittedName>
        <fullName evidence="1">Uncharacterized protein</fullName>
    </submittedName>
</protein>
<keyword evidence="2" id="KW-1185">Reference proteome</keyword>
<dbReference type="Proteomes" id="UP001196413">
    <property type="component" value="Unassembled WGS sequence"/>
</dbReference>
<dbReference type="EMBL" id="JAHQIW010004985">
    <property type="protein sequence ID" value="KAJ1364479.1"/>
    <property type="molecule type" value="Genomic_DNA"/>
</dbReference>
<dbReference type="AlphaFoldDB" id="A0AAD5QWD5"/>
<sequence length="70" mass="7619">MTSTSDRVNTNNTGSAVIIAICYTNRSLKIVDVVVQACPIRSTATDAICCRTIEHMLGTRQDHLAIIVIE</sequence>
<organism evidence="1 2">
    <name type="scientific">Parelaphostrongylus tenuis</name>
    <name type="common">Meningeal worm</name>
    <dbReference type="NCBI Taxonomy" id="148309"/>
    <lineage>
        <taxon>Eukaryota</taxon>
        <taxon>Metazoa</taxon>
        <taxon>Ecdysozoa</taxon>
        <taxon>Nematoda</taxon>
        <taxon>Chromadorea</taxon>
        <taxon>Rhabditida</taxon>
        <taxon>Rhabditina</taxon>
        <taxon>Rhabditomorpha</taxon>
        <taxon>Strongyloidea</taxon>
        <taxon>Metastrongylidae</taxon>
        <taxon>Parelaphostrongylus</taxon>
    </lineage>
</organism>
<gene>
    <name evidence="1" type="ORF">KIN20_024581</name>
</gene>
<comment type="caution">
    <text evidence="1">The sequence shown here is derived from an EMBL/GenBank/DDBJ whole genome shotgun (WGS) entry which is preliminary data.</text>
</comment>
<reference evidence="1" key="1">
    <citation type="submission" date="2021-06" db="EMBL/GenBank/DDBJ databases">
        <title>Parelaphostrongylus tenuis whole genome reference sequence.</title>
        <authorList>
            <person name="Garwood T.J."/>
            <person name="Larsen P.A."/>
            <person name="Fountain-Jones N.M."/>
            <person name="Garbe J.R."/>
            <person name="Macchietto M.G."/>
            <person name="Kania S.A."/>
            <person name="Gerhold R.W."/>
            <person name="Richards J.E."/>
            <person name="Wolf T.M."/>
        </authorList>
    </citation>
    <scope>NUCLEOTIDE SEQUENCE</scope>
    <source>
        <strain evidence="1">MNPRO001-30</strain>
        <tissue evidence="1">Meninges</tissue>
    </source>
</reference>
<evidence type="ECO:0000313" key="1">
    <source>
        <dbReference type="EMBL" id="KAJ1364479.1"/>
    </source>
</evidence>
<name>A0AAD5QWD5_PARTN</name>